<sequence length="488" mass="53705">MERTGGGVENSGADSSLGVWSLLTFCLLSGPATGDQHAHCSEFLFLSPPSLLVRLLSFSSEQGPCGYPLDLPPSDLPSGQGLPPLPPGFPGLAPGPVAWSPLSPTVVIVPGRRPARLQPSWARVMAGELLEAGLVNVLVADWLLPPEQEITEGARQVGERLAQTIKTLLEDQGSSPELFHLVGFGVGAHVAGVTGACLEGTIGRITGLDPFSPVFSEADSSLSLDHTDAQYVDVIHTNFNPNEPVAPLGVPRPLGHVDFYIGRGYQLPGCPQALMKREQYLLCSHQRAYRLFTSSIRSYCPLIAFPCQGVEDFQRALCTHCHHPGLNICPQLGYDISWLPPDRPITFQPLTAVLDITATDPFCVTPFLLEVHLEGNTSLEAQLFIQLKGDVRKTPVMLVSGPSLMQFESHQIHQFLVSVRHTIQEFRTIVLHFYSQRLLYLAWRKRRIHISHLVLTQLPRHQGLVSYRTRSVTAVENHRVDVYLQKEE</sequence>
<keyword evidence="6" id="KW-0442">Lipid degradation</keyword>
<keyword evidence="18" id="KW-1185">Reference proteome</keyword>
<evidence type="ECO:0000256" key="11">
    <source>
        <dbReference type="ARBA" id="ARBA00048284"/>
    </source>
</evidence>
<keyword evidence="8" id="KW-1015">Disulfide bond</keyword>
<dbReference type="AlphaFoldDB" id="A0A8C7IM73"/>
<dbReference type="InterPro" id="IPR013818">
    <property type="entry name" value="Lipase"/>
</dbReference>
<dbReference type="PANTHER" id="PTHR11610">
    <property type="entry name" value="LIPASE"/>
    <property type="match status" value="1"/>
</dbReference>
<comment type="subcellular location">
    <subcellularLocation>
        <location evidence="1">Secreted</location>
    </subcellularLocation>
</comment>
<dbReference type="Proteomes" id="UP000694557">
    <property type="component" value="Unassembled WGS sequence"/>
</dbReference>
<keyword evidence="4 15" id="KW-0732">Signal</keyword>
<reference evidence="17" key="1">
    <citation type="submission" date="2025-08" db="UniProtKB">
        <authorList>
            <consortium name="Ensembl"/>
        </authorList>
    </citation>
    <scope>IDENTIFICATION</scope>
</reference>
<evidence type="ECO:0000256" key="1">
    <source>
        <dbReference type="ARBA" id="ARBA00004613"/>
    </source>
</evidence>
<evidence type="ECO:0000256" key="10">
    <source>
        <dbReference type="ARBA" id="ARBA00040696"/>
    </source>
</evidence>
<evidence type="ECO:0000256" key="6">
    <source>
        <dbReference type="ARBA" id="ARBA00022963"/>
    </source>
</evidence>
<dbReference type="InterPro" id="IPR029058">
    <property type="entry name" value="AB_hydrolase_fold"/>
</dbReference>
<keyword evidence="9" id="KW-0325">Glycoprotein</keyword>
<evidence type="ECO:0000256" key="5">
    <source>
        <dbReference type="ARBA" id="ARBA00022801"/>
    </source>
</evidence>
<dbReference type="InterPro" id="IPR000734">
    <property type="entry name" value="TAG_lipase"/>
</dbReference>
<name>A0A8C7IM73_ONCKI</name>
<feature type="signal peptide" evidence="15">
    <location>
        <begin position="1"/>
        <end position="34"/>
    </location>
</feature>
<comment type="similarity">
    <text evidence="2 14">Belongs to the AB hydrolase superfamily. Lipase family.</text>
</comment>
<dbReference type="GeneID" id="109881145"/>
<dbReference type="GO" id="GO:0008970">
    <property type="term" value="F:phospholipase A1 activity"/>
    <property type="evidence" value="ECO:0007669"/>
    <property type="project" value="TreeGrafter"/>
</dbReference>
<comment type="catalytic activity">
    <reaction evidence="12">
        <text>1,2-di-(9Z)-octadecenoyl-sn-glycero-3-phospho-L-serine + H2O = 2-(9Z-octadecenoyl)-sn-glycero-3-phospho-L-serine + (9Z)-octadecenoate + H(+)</text>
        <dbReference type="Rhea" id="RHEA:40491"/>
        <dbReference type="ChEBI" id="CHEBI:15377"/>
        <dbReference type="ChEBI" id="CHEBI:15378"/>
        <dbReference type="ChEBI" id="CHEBI:30823"/>
        <dbReference type="ChEBI" id="CHEBI:74905"/>
        <dbReference type="ChEBI" id="CHEBI:77342"/>
    </reaction>
    <physiologicalReaction direction="left-to-right" evidence="12">
        <dbReference type="Rhea" id="RHEA:40492"/>
    </physiologicalReaction>
</comment>
<dbReference type="Gene3D" id="3.40.50.1820">
    <property type="entry name" value="alpha/beta hydrolase"/>
    <property type="match status" value="1"/>
</dbReference>
<evidence type="ECO:0000256" key="7">
    <source>
        <dbReference type="ARBA" id="ARBA00023098"/>
    </source>
</evidence>
<dbReference type="GO" id="GO:0005615">
    <property type="term" value="C:extracellular space"/>
    <property type="evidence" value="ECO:0007669"/>
    <property type="project" value="TreeGrafter"/>
</dbReference>
<dbReference type="PANTHER" id="PTHR11610:SF111">
    <property type="entry name" value="PHOSPHOLIPASE A1 MEMBER A"/>
    <property type="match status" value="1"/>
</dbReference>
<evidence type="ECO:0000256" key="15">
    <source>
        <dbReference type="SAM" id="SignalP"/>
    </source>
</evidence>
<evidence type="ECO:0000256" key="12">
    <source>
        <dbReference type="ARBA" id="ARBA00048646"/>
    </source>
</evidence>
<evidence type="ECO:0000256" key="8">
    <source>
        <dbReference type="ARBA" id="ARBA00023157"/>
    </source>
</evidence>
<gene>
    <name evidence="17" type="primary">LOC109881145</name>
</gene>
<keyword evidence="3" id="KW-0964">Secreted</keyword>
<dbReference type="GO" id="GO:0016042">
    <property type="term" value="P:lipid catabolic process"/>
    <property type="evidence" value="ECO:0007669"/>
    <property type="project" value="UniProtKB-KW"/>
</dbReference>
<evidence type="ECO:0000313" key="18">
    <source>
        <dbReference type="Proteomes" id="UP000694557"/>
    </source>
</evidence>
<evidence type="ECO:0000256" key="13">
    <source>
        <dbReference type="ARBA" id="ARBA00048700"/>
    </source>
</evidence>
<proteinExistence type="inferred from homology"/>
<dbReference type="GeneTree" id="ENSGT00940000165538"/>
<comment type="catalytic activity">
    <reaction evidence="13">
        <text>1-hexadecanoyl-2-(5Z,8Z,11Z,14Z-eicosatetraenoyl)-sn-glycero-3-phospho-L-serine + H2O = 2-(5Z,8Z,11Z,14Z)-eicosatetraenoyl-sn-glycero-3-phospho-L-serine + hexadecanoate + H(+)</text>
        <dbReference type="Rhea" id="RHEA:41187"/>
        <dbReference type="ChEBI" id="CHEBI:7896"/>
        <dbReference type="ChEBI" id="CHEBI:15377"/>
        <dbReference type="ChEBI" id="CHEBI:15378"/>
        <dbReference type="ChEBI" id="CHEBI:75032"/>
        <dbReference type="ChEBI" id="CHEBI:77830"/>
    </reaction>
    <physiologicalReaction direction="left-to-right" evidence="13">
        <dbReference type="Rhea" id="RHEA:41188"/>
    </physiologicalReaction>
</comment>
<feature type="domain" description="Lipase" evidence="16">
    <location>
        <begin position="104"/>
        <end position="338"/>
    </location>
</feature>
<evidence type="ECO:0000259" key="16">
    <source>
        <dbReference type="Pfam" id="PF00151"/>
    </source>
</evidence>
<evidence type="ECO:0000256" key="2">
    <source>
        <dbReference type="ARBA" id="ARBA00010701"/>
    </source>
</evidence>
<dbReference type="KEGG" id="oki:109881145"/>
<organism evidence="17 18">
    <name type="scientific">Oncorhynchus kisutch</name>
    <name type="common">Coho salmon</name>
    <name type="synonym">Salmo kisutch</name>
    <dbReference type="NCBI Taxonomy" id="8019"/>
    <lineage>
        <taxon>Eukaryota</taxon>
        <taxon>Metazoa</taxon>
        <taxon>Chordata</taxon>
        <taxon>Craniata</taxon>
        <taxon>Vertebrata</taxon>
        <taxon>Euteleostomi</taxon>
        <taxon>Actinopterygii</taxon>
        <taxon>Neopterygii</taxon>
        <taxon>Teleostei</taxon>
        <taxon>Protacanthopterygii</taxon>
        <taxon>Salmoniformes</taxon>
        <taxon>Salmonidae</taxon>
        <taxon>Salmoninae</taxon>
        <taxon>Oncorhynchus</taxon>
    </lineage>
</organism>
<dbReference type="RefSeq" id="XP_020328890.2">
    <property type="nucleotide sequence ID" value="XM_020473301.2"/>
</dbReference>
<evidence type="ECO:0000256" key="14">
    <source>
        <dbReference type="RuleBase" id="RU004262"/>
    </source>
</evidence>
<dbReference type="Ensembl" id="ENSOKIT00005078520.1">
    <property type="protein sequence ID" value="ENSOKIP00005073703.1"/>
    <property type="gene ID" value="ENSOKIG00005031813.1"/>
</dbReference>
<dbReference type="SUPFAM" id="SSF53474">
    <property type="entry name" value="alpha/beta-Hydrolases"/>
    <property type="match status" value="1"/>
</dbReference>
<keyword evidence="7" id="KW-0443">Lipid metabolism</keyword>
<evidence type="ECO:0000313" key="17">
    <source>
        <dbReference type="Ensembl" id="ENSOKIP00005073703.1"/>
    </source>
</evidence>
<accession>A0A8C7IM73</accession>
<evidence type="ECO:0000256" key="4">
    <source>
        <dbReference type="ARBA" id="ARBA00022729"/>
    </source>
</evidence>
<reference evidence="17" key="2">
    <citation type="submission" date="2025-09" db="UniProtKB">
        <authorList>
            <consortium name="Ensembl"/>
        </authorList>
    </citation>
    <scope>IDENTIFICATION</scope>
</reference>
<keyword evidence="5" id="KW-0378">Hydrolase</keyword>
<dbReference type="Pfam" id="PF00151">
    <property type="entry name" value="Lipase"/>
    <property type="match status" value="1"/>
</dbReference>
<evidence type="ECO:0000256" key="3">
    <source>
        <dbReference type="ARBA" id="ARBA00022525"/>
    </source>
</evidence>
<feature type="chain" id="PRO_5034878932" description="Phospholipase A1 member A" evidence="15">
    <location>
        <begin position="35"/>
        <end position="488"/>
    </location>
</feature>
<evidence type="ECO:0000256" key="9">
    <source>
        <dbReference type="ARBA" id="ARBA00023180"/>
    </source>
</evidence>
<comment type="catalytic activity">
    <reaction evidence="11">
        <text>1-(9Z-octadecenoyl)-sn-glycero-3-phospho-L-serine + H2O = sn-glycero-3-phospho-L-serine + (9Z)-octadecenoate + H(+)</text>
        <dbReference type="Rhea" id="RHEA:40499"/>
        <dbReference type="ChEBI" id="CHEBI:15377"/>
        <dbReference type="ChEBI" id="CHEBI:15378"/>
        <dbReference type="ChEBI" id="CHEBI:30823"/>
        <dbReference type="ChEBI" id="CHEBI:64765"/>
        <dbReference type="ChEBI" id="CHEBI:74617"/>
    </reaction>
    <physiologicalReaction direction="left-to-right" evidence="11">
        <dbReference type="Rhea" id="RHEA:40500"/>
    </physiologicalReaction>
</comment>
<protein>
    <recommendedName>
        <fullName evidence="10">Phospholipase A1 member A</fullName>
    </recommendedName>
</protein>